<dbReference type="GeneID" id="65536200"/>
<protein>
    <submittedName>
        <fullName evidence="3">Oxidoreductase</fullName>
    </submittedName>
</protein>
<evidence type="ECO:0000313" key="4">
    <source>
        <dbReference type="Proteomes" id="UP000186351"/>
    </source>
</evidence>
<gene>
    <name evidence="3" type="ORF">A4V02_04970</name>
</gene>
<dbReference type="Gene3D" id="3.40.50.720">
    <property type="entry name" value="NAD(P)-binding Rossmann-like Domain"/>
    <property type="match status" value="1"/>
</dbReference>
<comment type="similarity">
    <text evidence="1">Belongs to the short-chain dehydrogenases/reductases (SDR) family.</text>
</comment>
<dbReference type="InterPro" id="IPR036291">
    <property type="entry name" value="NAD(P)-bd_dom_sf"/>
</dbReference>
<keyword evidence="2" id="KW-0560">Oxidoreductase</keyword>
<keyword evidence="4" id="KW-1185">Reference proteome</keyword>
<dbReference type="KEGG" id="pary:A4V02_04970"/>
<dbReference type="EMBL" id="CP015402">
    <property type="protein sequence ID" value="ANU63131.1"/>
    <property type="molecule type" value="Genomic_DNA"/>
</dbReference>
<sequence>MKKIVIMGATSGIGEHVAESLAATGWRVGVAGRKVDRMKALKEMFPDSIEWEAIDITKSEAPRKLLSLIRKIGGMDIYFHVAGIGFFDPKLDIQREVDTAETNVVGFTRMIDTAFHYFRNVGKGHIAIISSVAGTKGIGEIAAYSASKRYQQNYIEALEQLSRMHGLKIAFTDIRPGWVRTPLLDPDRKYPMTMKEGEVVPMIVKALKKRTRIAVIDRRWAAAVFFWRLIPGRLWVKIPVTLSKPAEKPSEVAMAVEQAAD</sequence>
<organism evidence="3 4">
    <name type="scientific">Muribaculum intestinale</name>
    <dbReference type="NCBI Taxonomy" id="1796646"/>
    <lineage>
        <taxon>Bacteria</taxon>
        <taxon>Pseudomonadati</taxon>
        <taxon>Bacteroidota</taxon>
        <taxon>Bacteroidia</taxon>
        <taxon>Bacteroidales</taxon>
        <taxon>Muribaculaceae</taxon>
        <taxon>Muribaculum</taxon>
    </lineage>
</organism>
<evidence type="ECO:0000256" key="2">
    <source>
        <dbReference type="ARBA" id="ARBA00023002"/>
    </source>
</evidence>
<dbReference type="PANTHER" id="PTHR44196">
    <property type="entry name" value="DEHYDROGENASE/REDUCTASE SDR FAMILY MEMBER 7B"/>
    <property type="match status" value="1"/>
</dbReference>
<name>A0A1B1S8L2_9BACT</name>
<dbReference type="PANTHER" id="PTHR44196:SF3">
    <property type="entry name" value="SHORT CHAIN DEHYDROGENASE FAMILY PROTEIN"/>
    <property type="match status" value="1"/>
</dbReference>
<accession>A0A1Z2XK31</accession>
<dbReference type="RefSeq" id="WP_068960490.1">
    <property type="nucleotide sequence ID" value="NZ_CAJTAP010000005.1"/>
</dbReference>
<dbReference type="GO" id="GO:0016491">
    <property type="term" value="F:oxidoreductase activity"/>
    <property type="evidence" value="ECO:0007669"/>
    <property type="project" value="UniProtKB-KW"/>
</dbReference>
<dbReference type="GO" id="GO:0016020">
    <property type="term" value="C:membrane"/>
    <property type="evidence" value="ECO:0007669"/>
    <property type="project" value="TreeGrafter"/>
</dbReference>
<reference evidence="4" key="1">
    <citation type="submission" date="2016-04" db="EMBL/GenBank/DDBJ databases">
        <title>Complete Genome Sequences of Twelve Strains of a Stable Defined Moderately Diverse Mouse Microbiota 2 (sDMDMm2).</title>
        <authorList>
            <person name="Uchimura Y."/>
            <person name="Wyss M."/>
            <person name="Brugiroux S."/>
            <person name="Limenitakis J.P."/>
            <person name="Stecher B."/>
            <person name="McCoy K.D."/>
            <person name="Macpherson A.J."/>
        </authorList>
    </citation>
    <scope>NUCLEOTIDE SEQUENCE [LARGE SCALE GENOMIC DNA]</scope>
    <source>
        <strain evidence="4">YL27</strain>
    </source>
</reference>
<dbReference type="OrthoDB" id="822355at2"/>
<dbReference type="InterPro" id="IPR002347">
    <property type="entry name" value="SDR_fam"/>
</dbReference>
<dbReference type="Proteomes" id="UP000186351">
    <property type="component" value="Chromosome"/>
</dbReference>
<dbReference type="SUPFAM" id="SSF51735">
    <property type="entry name" value="NAD(P)-binding Rossmann-fold domains"/>
    <property type="match status" value="1"/>
</dbReference>
<accession>A0A1B1S8L2</accession>
<evidence type="ECO:0000313" key="3">
    <source>
        <dbReference type="EMBL" id="ANU63131.1"/>
    </source>
</evidence>
<dbReference type="PRINTS" id="PR00081">
    <property type="entry name" value="GDHRDH"/>
</dbReference>
<dbReference type="Pfam" id="PF00106">
    <property type="entry name" value="adh_short"/>
    <property type="match status" value="1"/>
</dbReference>
<evidence type="ECO:0000256" key="1">
    <source>
        <dbReference type="ARBA" id="ARBA00006484"/>
    </source>
</evidence>
<dbReference type="AlphaFoldDB" id="A0A1B1S8L2"/>
<proteinExistence type="inferred from homology"/>